<dbReference type="InterPro" id="IPR007329">
    <property type="entry name" value="FMN-bd"/>
</dbReference>
<dbReference type="AlphaFoldDB" id="A0A5C8UW20"/>
<reference evidence="3 4" key="1">
    <citation type="submission" date="2019-08" db="EMBL/GenBank/DDBJ databases">
        <title>Bacterial whole genome sequence for Glaciihabitans sp. CHu50b-6-2.</title>
        <authorList>
            <person name="Jin L."/>
        </authorList>
    </citation>
    <scope>NUCLEOTIDE SEQUENCE [LARGE SCALE GENOMIC DNA]</scope>
    <source>
        <strain evidence="3 4">CHu50b-6-2</strain>
    </source>
</reference>
<dbReference type="SMART" id="SM00900">
    <property type="entry name" value="FMN_bind"/>
    <property type="match status" value="1"/>
</dbReference>
<accession>A0A5C8UW20</accession>
<dbReference type="Pfam" id="PF04205">
    <property type="entry name" value="FMN_bind"/>
    <property type="match status" value="1"/>
</dbReference>
<name>A0A5C8UW20_9MICO</name>
<evidence type="ECO:0000256" key="1">
    <source>
        <dbReference type="SAM" id="MobiDB-lite"/>
    </source>
</evidence>
<protein>
    <submittedName>
        <fullName evidence="3">FMN-binding protein</fullName>
    </submittedName>
</protein>
<feature type="compositionally biased region" description="Low complexity" evidence="1">
    <location>
        <begin position="27"/>
        <end position="48"/>
    </location>
</feature>
<keyword evidence="4" id="KW-1185">Reference proteome</keyword>
<comment type="caution">
    <text evidence="3">The sequence shown here is derived from an EMBL/GenBank/DDBJ whole genome shotgun (WGS) entry which is preliminary data.</text>
</comment>
<dbReference type="Gene3D" id="3.90.1010.20">
    <property type="match status" value="1"/>
</dbReference>
<evidence type="ECO:0000259" key="2">
    <source>
        <dbReference type="SMART" id="SM00900"/>
    </source>
</evidence>
<dbReference type="Proteomes" id="UP000321379">
    <property type="component" value="Unassembled WGS sequence"/>
</dbReference>
<dbReference type="GO" id="GO:0016020">
    <property type="term" value="C:membrane"/>
    <property type="evidence" value="ECO:0007669"/>
    <property type="project" value="InterPro"/>
</dbReference>
<gene>
    <name evidence="3" type="ORF">FVP33_00085</name>
</gene>
<evidence type="ECO:0000313" key="4">
    <source>
        <dbReference type="Proteomes" id="UP000321379"/>
    </source>
</evidence>
<evidence type="ECO:0000313" key="3">
    <source>
        <dbReference type="EMBL" id="TXN32894.1"/>
    </source>
</evidence>
<feature type="region of interest" description="Disordered" evidence="1">
    <location>
        <begin position="25"/>
        <end position="48"/>
    </location>
</feature>
<organism evidence="3 4">
    <name type="scientific">Lacisediminihabitans profunda</name>
    <dbReference type="NCBI Taxonomy" id="2594790"/>
    <lineage>
        <taxon>Bacteria</taxon>
        <taxon>Bacillati</taxon>
        <taxon>Actinomycetota</taxon>
        <taxon>Actinomycetes</taxon>
        <taxon>Micrococcales</taxon>
        <taxon>Microbacteriaceae</taxon>
        <taxon>Lacisediminihabitans</taxon>
    </lineage>
</organism>
<sequence>MGAVGSLAVLAVAWQVGTLLDAGQSPGGTASPAATTTATPGASASPATDGSFVGAVENTRYGTVQVKVVVAGGKITDVVALHLTDQGGRSVQLSNYAAPILRSAVIKSQSAKVSNVSGATYTSKAYLLSVQSALDKAGL</sequence>
<dbReference type="GO" id="GO:0010181">
    <property type="term" value="F:FMN binding"/>
    <property type="evidence" value="ECO:0007669"/>
    <property type="project" value="InterPro"/>
</dbReference>
<proteinExistence type="predicted"/>
<feature type="domain" description="FMN-binding" evidence="2">
    <location>
        <begin position="60"/>
        <end position="137"/>
    </location>
</feature>
<dbReference type="EMBL" id="VRMG01000001">
    <property type="protein sequence ID" value="TXN32894.1"/>
    <property type="molecule type" value="Genomic_DNA"/>
</dbReference>